<dbReference type="Pfam" id="PF05960">
    <property type="entry name" value="DUF885"/>
    <property type="match status" value="1"/>
</dbReference>
<sequence length="580" mass="64124">MRLLPALLLCCTAVPALAQPAPVADRVAQQNALFEEYFQANLKRNPTSATSLGDFRYNALLAEVSLDAIAKEHADSDAFLARLKAIPTTGMDDTDLTSHQLLVRRLEQSDVSYSLKNYEMPVNQQSGVHTGLADLPLSVPFDSVQHYEDYIARLHAIPRVLKQTAEVMRQGLKDGLMPPKLITDKLAGQCDGIVAADPFLLPLKKFPASFSDADKAKLTEAMTSAVNTDVLPAYKQFATFLREEYAPKGRTALSIESLPDGKRRYAEAVKQMTTLEVTPAQVHAIGLSEVKRITEDMTVLAKKAGYKDLASWRAAINADPKWKPTSEEQIVDDFAKYIHQMEPKLPQLFNLLPKSPVTVEAIPDFAAAEATHYNAGSPDGKRPGRVVVAVANPTTRTLVLDEAVAYHEGVPGHHNQISVAQTLKGLPKFRLRGGYTAYTEGWALYAEELGKEVGFYQDPISDYGRLNSELFRAVRLVVDTGIHDLGWSREKVIAYMHENDVNDALAQTETDRYIAWPGQALAYKMGQLEIRKLRDRAKAKLGARYDIKAFHDEVLDGGAMPLDVLDARVSKWIDQQAAAK</sequence>
<dbReference type="RefSeq" id="WP_074655954.1">
    <property type="nucleotide sequence ID" value="NZ_FNSD01000001.1"/>
</dbReference>
<accession>A0A1H4NP94</accession>
<feature type="chain" id="PRO_5010285515" evidence="1">
    <location>
        <begin position="19"/>
        <end position="580"/>
    </location>
</feature>
<dbReference type="PANTHER" id="PTHR33361">
    <property type="entry name" value="GLR0591 PROTEIN"/>
    <property type="match status" value="1"/>
</dbReference>
<dbReference type="EMBL" id="FNSD01000001">
    <property type="protein sequence ID" value="SEB96668.1"/>
    <property type="molecule type" value="Genomic_DNA"/>
</dbReference>
<keyword evidence="1" id="KW-0732">Signal</keyword>
<dbReference type="PANTHER" id="PTHR33361:SF16">
    <property type="entry name" value="DUF885 DOMAIN-CONTAINING PROTEIN"/>
    <property type="match status" value="1"/>
</dbReference>
<gene>
    <name evidence="2" type="ORF">SAMN05443244_2303</name>
</gene>
<feature type="signal peptide" evidence="1">
    <location>
        <begin position="1"/>
        <end position="18"/>
    </location>
</feature>
<dbReference type="Proteomes" id="UP000182409">
    <property type="component" value="Unassembled WGS sequence"/>
</dbReference>
<organism evidence="2 3">
    <name type="scientific">Terriglobus roseus</name>
    <dbReference type="NCBI Taxonomy" id="392734"/>
    <lineage>
        <taxon>Bacteria</taxon>
        <taxon>Pseudomonadati</taxon>
        <taxon>Acidobacteriota</taxon>
        <taxon>Terriglobia</taxon>
        <taxon>Terriglobales</taxon>
        <taxon>Acidobacteriaceae</taxon>
        <taxon>Terriglobus</taxon>
    </lineage>
</organism>
<protein>
    <submittedName>
        <fullName evidence="2">Uncharacterized conserved protein, DUF885 familyt</fullName>
    </submittedName>
</protein>
<reference evidence="2 3" key="1">
    <citation type="submission" date="2016-10" db="EMBL/GenBank/DDBJ databases">
        <authorList>
            <person name="de Groot N.N."/>
        </authorList>
    </citation>
    <scope>NUCLEOTIDE SEQUENCE [LARGE SCALE GENOMIC DNA]</scope>
    <source>
        <strain evidence="2 3">AB35.6</strain>
    </source>
</reference>
<evidence type="ECO:0000256" key="1">
    <source>
        <dbReference type="SAM" id="SignalP"/>
    </source>
</evidence>
<dbReference type="AlphaFoldDB" id="A0A1H4NP94"/>
<evidence type="ECO:0000313" key="3">
    <source>
        <dbReference type="Proteomes" id="UP000182409"/>
    </source>
</evidence>
<proteinExistence type="predicted"/>
<evidence type="ECO:0000313" key="2">
    <source>
        <dbReference type="EMBL" id="SEB96668.1"/>
    </source>
</evidence>
<name>A0A1H4NP94_9BACT</name>
<dbReference type="InterPro" id="IPR010281">
    <property type="entry name" value="DUF885"/>
</dbReference>